<evidence type="ECO:0000256" key="1">
    <source>
        <dbReference type="SAM" id="SignalP"/>
    </source>
</evidence>
<name>A0A097GUD5_BEMTA</name>
<dbReference type="EMBL" id="KM078685">
    <property type="protein sequence ID" value="AIT38553.1"/>
    <property type="molecule type" value="Genomic_DNA"/>
</dbReference>
<reference evidence="2" key="1">
    <citation type="journal article" date="2016" name="Gene">
        <title>Sequence variation of Bemisia tabaci Chemosensory Protein 2 in cryptic species B and Q: New DNA markers for whitefly recognition.</title>
        <authorList>
            <person name="Liu G.X."/>
            <person name="Ma H.M."/>
            <person name="Xie H.Y."/>
            <person name="Xuan N."/>
            <person name="Picimbon J.F."/>
        </authorList>
    </citation>
    <scope>NUCLEOTIDE SEQUENCE</scope>
</reference>
<dbReference type="InterPro" id="IPR036682">
    <property type="entry name" value="OS_D_A10/PebIII_sf"/>
</dbReference>
<dbReference type="PANTHER" id="PTHR11257">
    <property type="entry name" value="CHEMOSENSORY PROTEIN-RELATED"/>
    <property type="match status" value="1"/>
</dbReference>
<dbReference type="SUPFAM" id="SSF100910">
    <property type="entry name" value="Chemosensory protein Csp2"/>
    <property type="match status" value="1"/>
</dbReference>
<feature type="signal peptide" evidence="1">
    <location>
        <begin position="1"/>
        <end position="19"/>
    </location>
</feature>
<dbReference type="SMR" id="A0A097GUD5"/>
<dbReference type="InterPro" id="IPR005055">
    <property type="entry name" value="A10/PebIII"/>
</dbReference>
<dbReference type="Gene3D" id="1.10.2080.10">
    <property type="entry name" value="Insect odorant-binding protein A10/Ejaculatory bulb-specific protein 3"/>
    <property type="match status" value="1"/>
</dbReference>
<accession>A0A097GUD5</accession>
<organism evidence="2">
    <name type="scientific">Bemisia tabaci</name>
    <name type="common">Sweetpotato whitefly</name>
    <name type="synonym">Aleurodes tabaci</name>
    <dbReference type="NCBI Taxonomy" id="7038"/>
    <lineage>
        <taxon>Eukaryota</taxon>
        <taxon>Metazoa</taxon>
        <taxon>Ecdysozoa</taxon>
        <taxon>Arthropoda</taxon>
        <taxon>Hexapoda</taxon>
        <taxon>Insecta</taxon>
        <taxon>Pterygota</taxon>
        <taxon>Neoptera</taxon>
        <taxon>Paraneoptera</taxon>
        <taxon>Hemiptera</taxon>
        <taxon>Sternorrhyncha</taxon>
        <taxon>Aleyrodoidea</taxon>
        <taxon>Aleyrodidae</taxon>
        <taxon>Aleyrodinae</taxon>
        <taxon>Bemisia</taxon>
    </lineage>
</organism>
<dbReference type="PANTHER" id="PTHR11257:SF13">
    <property type="entry name" value="GEO07322P1"/>
    <property type="match status" value="1"/>
</dbReference>
<reference evidence="2" key="2">
    <citation type="journal article" date="2016" name="PLoS ONE">
        <title>Biotype Characterization, Developmental Profiling, Insecticide Response and Binding Property of Bemisia tabaci Chemosensory Proteins: Role of CSP in Insect Defense.</title>
        <authorList>
            <person name="Liu G."/>
            <person name="Ma H."/>
            <person name="Xie H."/>
            <person name="Xuan N."/>
            <person name="Guo X."/>
            <person name="Fan Z."/>
            <person name="Rajashekar B."/>
            <person name="Arnaud P."/>
            <person name="Offmann B."/>
            <person name="Picimbon J.F."/>
        </authorList>
    </citation>
    <scope>NUCLEOTIDE SEQUENCE</scope>
</reference>
<protein>
    <submittedName>
        <fullName evidence="2">Chemosensory protein 1</fullName>
    </submittedName>
</protein>
<dbReference type="AlphaFoldDB" id="A0A097GUD5"/>
<sequence>MQVLTLVVLVGCAVTAVLSADTYTTQFDNIDLEAILKNEKLVDNYTKCLMDEGPCTNEGRTLKKLLPDALKTACAKCTEKQKTGARKVIKFYQTQHPEDFKKLQQKYDPEGKFKAEFEKALFGQTL</sequence>
<feature type="chain" id="PRO_5001935376" evidence="1">
    <location>
        <begin position="20"/>
        <end position="126"/>
    </location>
</feature>
<proteinExistence type="predicted"/>
<evidence type="ECO:0000313" key="2">
    <source>
        <dbReference type="EMBL" id="AIT38553.1"/>
    </source>
</evidence>
<dbReference type="Pfam" id="PF03392">
    <property type="entry name" value="OS-D"/>
    <property type="match status" value="1"/>
</dbReference>
<keyword evidence="1" id="KW-0732">Signal</keyword>